<dbReference type="AlphaFoldDB" id="A0A511MHP8"/>
<evidence type="ECO:0000313" key="3">
    <source>
        <dbReference type="Proteomes" id="UP000321424"/>
    </source>
</evidence>
<feature type="transmembrane region" description="Helical" evidence="1">
    <location>
        <begin position="86"/>
        <end position="104"/>
    </location>
</feature>
<evidence type="ECO:0000256" key="1">
    <source>
        <dbReference type="SAM" id="Phobius"/>
    </source>
</evidence>
<feature type="transmembrane region" description="Helical" evidence="1">
    <location>
        <begin position="12"/>
        <end position="29"/>
    </location>
</feature>
<accession>A0A511MHP8</accession>
<sequence>MLRETPIGPVRRLILIEAAGGIAFASVALPLSGPEVELPDWIQLLGSGLLIAMWFLTLHTWRGLIGPRAWAGATALRRQIYCERRLRRGAVIYSALLVLLTPVPPTWTRFWFATTVLTAVASALAPTVSITTKYLGVRHVSQRR</sequence>
<comment type="caution">
    <text evidence="2">The sequence shown here is derived from an EMBL/GenBank/DDBJ whole genome shotgun (WGS) entry which is preliminary data.</text>
</comment>
<keyword evidence="3" id="KW-1185">Reference proteome</keyword>
<dbReference type="EMBL" id="BJXA01000033">
    <property type="protein sequence ID" value="GEM40204.1"/>
    <property type="molecule type" value="Genomic_DNA"/>
</dbReference>
<keyword evidence="1" id="KW-0472">Membrane</keyword>
<keyword evidence="1" id="KW-1133">Transmembrane helix</keyword>
<protein>
    <submittedName>
        <fullName evidence="2">Uncharacterized protein</fullName>
    </submittedName>
</protein>
<dbReference type="Proteomes" id="UP000321424">
    <property type="component" value="Unassembled WGS sequence"/>
</dbReference>
<feature type="transmembrane region" description="Helical" evidence="1">
    <location>
        <begin position="41"/>
        <end position="65"/>
    </location>
</feature>
<evidence type="ECO:0000313" key="2">
    <source>
        <dbReference type="EMBL" id="GEM40204.1"/>
    </source>
</evidence>
<proteinExistence type="predicted"/>
<name>A0A511MHP8_9NOCA</name>
<organism evidence="2 3">
    <name type="scientific">Nocardia ninae NBRC 108245</name>
    <dbReference type="NCBI Taxonomy" id="1210091"/>
    <lineage>
        <taxon>Bacteria</taxon>
        <taxon>Bacillati</taxon>
        <taxon>Actinomycetota</taxon>
        <taxon>Actinomycetes</taxon>
        <taxon>Mycobacteriales</taxon>
        <taxon>Nocardiaceae</taxon>
        <taxon>Nocardia</taxon>
    </lineage>
</organism>
<reference evidence="2 3" key="1">
    <citation type="submission" date="2019-07" db="EMBL/GenBank/DDBJ databases">
        <title>Whole genome shotgun sequence of Nocardia ninae NBRC 108245.</title>
        <authorList>
            <person name="Hosoyama A."/>
            <person name="Uohara A."/>
            <person name="Ohji S."/>
            <person name="Ichikawa N."/>
        </authorList>
    </citation>
    <scope>NUCLEOTIDE SEQUENCE [LARGE SCALE GENOMIC DNA]</scope>
    <source>
        <strain evidence="2 3">NBRC 108245</strain>
    </source>
</reference>
<keyword evidence="1" id="KW-0812">Transmembrane</keyword>
<feature type="transmembrane region" description="Helical" evidence="1">
    <location>
        <begin position="110"/>
        <end position="135"/>
    </location>
</feature>
<gene>
    <name evidence="2" type="ORF">NN4_47230</name>
</gene>